<dbReference type="AlphaFoldDB" id="A0A2V1D3E8"/>
<evidence type="ECO:0000313" key="8">
    <source>
        <dbReference type="Proteomes" id="UP000244855"/>
    </source>
</evidence>
<dbReference type="PROSITE" id="PS00086">
    <property type="entry name" value="CYTOCHROME_P450"/>
    <property type="match status" value="1"/>
</dbReference>
<name>A0A2V1D3E8_9PLEO</name>
<dbReference type="InterPro" id="IPR002401">
    <property type="entry name" value="Cyt_P450_E_grp-I"/>
</dbReference>
<dbReference type="PANTHER" id="PTHR46300">
    <property type="entry name" value="P450, PUTATIVE (EUROFUNG)-RELATED-RELATED"/>
    <property type="match status" value="1"/>
</dbReference>
<dbReference type="InterPro" id="IPR001128">
    <property type="entry name" value="Cyt_P450"/>
</dbReference>
<dbReference type="InterPro" id="IPR017972">
    <property type="entry name" value="Cyt_P450_CS"/>
</dbReference>
<dbReference type="SUPFAM" id="SSF48264">
    <property type="entry name" value="Cytochrome P450"/>
    <property type="match status" value="1"/>
</dbReference>
<dbReference type="GO" id="GO:0004497">
    <property type="term" value="F:monooxygenase activity"/>
    <property type="evidence" value="ECO:0007669"/>
    <property type="project" value="UniProtKB-KW"/>
</dbReference>
<organism evidence="7 8">
    <name type="scientific">Periconia macrospinosa</name>
    <dbReference type="NCBI Taxonomy" id="97972"/>
    <lineage>
        <taxon>Eukaryota</taxon>
        <taxon>Fungi</taxon>
        <taxon>Dikarya</taxon>
        <taxon>Ascomycota</taxon>
        <taxon>Pezizomycotina</taxon>
        <taxon>Dothideomycetes</taxon>
        <taxon>Pleosporomycetidae</taxon>
        <taxon>Pleosporales</taxon>
        <taxon>Massarineae</taxon>
        <taxon>Periconiaceae</taxon>
        <taxon>Periconia</taxon>
    </lineage>
</organism>
<dbReference type="Gene3D" id="1.10.630.10">
    <property type="entry name" value="Cytochrome P450"/>
    <property type="match status" value="3"/>
</dbReference>
<comment type="similarity">
    <text evidence="1 6">Belongs to the cytochrome P450 family.</text>
</comment>
<evidence type="ECO:0000256" key="2">
    <source>
        <dbReference type="ARBA" id="ARBA00022723"/>
    </source>
</evidence>
<dbReference type="InterPro" id="IPR050364">
    <property type="entry name" value="Cytochrome_P450_fung"/>
</dbReference>
<accession>A0A2V1D3E8</accession>
<keyword evidence="6" id="KW-0503">Monooxygenase</keyword>
<comment type="cofactor">
    <cofactor evidence="5">
        <name>heme</name>
        <dbReference type="ChEBI" id="CHEBI:30413"/>
    </cofactor>
</comment>
<evidence type="ECO:0000256" key="5">
    <source>
        <dbReference type="PIRSR" id="PIRSR602401-1"/>
    </source>
</evidence>
<keyword evidence="8" id="KW-1185">Reference proteome</keyword>
<dbReference type="PRINTS" id="PR00463">
    <property type="entry name" value="EP450I"/>
</dbReference>
<evidence type="ECO:0000256" key="6">
    <source>
        <dbReference type="RuleBase" id="RU000461"/>
    </source>
</evidence>
<proteinExistence type="inferred from homology"/>
<dbReference type="GO" id="GO:0005506">
    <property type="term" value="F:iron ion binding"/>
    <property type="evidence" value="ECO:0007669"/>
    <property type="project" value="InterPro"/>
</dbReference>
<evidence type="ECO:0000256" key="1">
    <source>
        <dbReference type="ARBA" id="ARBA00010617"/>
    </source>
</evidence>
<dbReference type="GO" id="GO:0016705">
    <property type="term" value="F:oxidoreductase activity, acting on paired donors, with incorporation or reduction of molecular oxygen"/>
    <property type="evidence" value="ECO:0007669"/>
    <property type="project" value="InterPro"/>
</dbReference>
<protein>
    <submittedName>
        <fullName evidence="7">Cytochrome P450</fullName>
    </submittedName>
</protein>
<dbReference type="Pfam" id="PF00067">
    <property type="entry name" value="p450"/>
    <property type="match status" value="1"/>
</dbReference>
<evidence type="ECO:0000313" key="7">
    <source>
        <dbReference type="EMBL" id="PVH92013.1"/>
    </source>
</evidence>
<dbReference type="EMBL" id="KZ805738">
    <property type="protein sequence ID" value="PVH92013.1"/>
    <property type="molecule type" value="Genomic_DNA"/>
</dbReference>
<keyword evidence="3 6" id="KW-0560">Oxidoreductase</keyword>
<dbReference type="STRING" id="97972.A0A2V1D3E8"/>
<sequence>MSELVVGGMRMVTMPYGPKWRRYRTFCHNLLTPKMTQSFVPTQTAEVGQMMYNLAFNTPNDMQSYKEHGLSDEDLAWLDAGRVEAGSQTSTVAMNNLMLYMAATPQVQERAHEELMRVIDADVTYKDMVIPKGTAIVCNTMALHFDPVRFPEPFSFNPERYLDYQKSALEYAAMPDPYHRDHFNFGAGRRMCPGARFAENYLALCLANMVWAFKIKPPVVVINGTRQDARLDVSEDAFEPYPLRSAKPFKCRFEPRDEERRDIIRRNWENIEKE</sequence>
<evidence type="ECO:0000256" key="3">
    <source>
        <dbReference type="ARBA" id="ARBA00023002"/>
    </source>
</evidence>
<dbReference type="InterPro" id="IPR036396">
    <property type="entry name" value="Cyt_P450_sf"/>
</dbReference>
<evidence type="ECO:0000256" key="4">
    <source>
        <dbReference type="ARBA" id="ARBA00023004"/>
    </source>
</evidence>
<gene>
    <name evidence="7" type="ORF">DM02DRAFT_635708</name>
</gene>
<feature type="binding site" description="axial binding residue" evidence="5">
    <location>
        <position position="192"/>
    </location>
    <ligand>
        <name>heme</name>
        <dbReference type="ChEBI" id="CHEBI:30413"/>
    </ligand>
    <ligandPart>
        <name>Fe</name>
        <dbReference type="ChEBI" id="CHEBI:18248"/>
    </ligandPart>
</feature>
<dbReference type="GO" id="GO:0020037">
    <property type="term" value="F:heme binding"/>
    <property type="evidence" value="ECO:0007669"/>
    <property type="project" value="InterPro"/>
</dbReference>
<dbReference type="OrthoDB" id="1103324at2759"/>
<reference evidence="7 8" key="1">
    <citation type="journal article" date="2018" name="Sci. Rep.">
        <title>Comparative genomics provides insights into the lifestyle and reveals functional heterogeneity of dark septate endophytic fungi.</title>
        <authorList>
            <person name="Knapp D.G."/>
            <person name="Nemeth J.B."/>
            <person name="Barry K."/>
            <person name="Hainaut M."/>
            <person name="Henrissat B."/>
            <person name="Johnson J."/>
            <person name="Kuo A."/>
            <person name="Lim J.H.P."/>
            <person name="Lipzen A."/>
            <person name="Nolan M."/>
            <person name="Ohm R.A."/>
            <person name="Tamas L."/>
            <person name="Grigoriev I.V."/>
            <person name="Spatafora J.W."/>
            <person name="Nagy L.G."/>
            <person name="Kovacs G.M."/>
        </authorList>
    </citation>
    <scope>NUCLEOTIDE SEQUENCE [LARGE SCALE GENOMIC DNA]</scope>
    <source>
        <strain evidence="7 8">DSE2036</strain>
    </source>
</reference>
<keyword evidence="5 6" id="KW-0349">Heme</keyword>
<keyword evidence="2 5" id="KW-0479">Metal-binding</keyword>
<dbReference type="Proteomes" id="UP000244855">
    <property type="component" value="Unassembled WGS sequence"/>
</dbReference>
<dbReference type="PANTHER" id="PTHR46300:SF11">
    <property type="entry name" value="OXIDOREDUCTASE, PUTATIVE-RELATED"/>
    <property type="match status" value="1"/>
</dbReference>
<keyword evidence="4 5" id="KW-0408">Iron</keyword>